<feature type="region of interest" description="Disordered" evidence="1">
    <location>
        <begin position="1"/>
        <end position="138"/>
    </location>
</feature>
<evidence type="ECO:0000313" key="3">
    <source>
        <dbReference type="Proteomes" id="UP001176517"/>
    </source>
</evidence>
<name>A0AAN6JU89_9BASI</name>
<evidence type="ECO:0000313" key="2">
    <source>
        <dbReference type="EMBL" id="KAK0558091.1"/>
    </source>
</evidence>
<feature type="compositionally biased region" description="Low complexity" evidence="1">
    <location>
        <begin position="89"/>
        <end position="99"/>
    </location>
</feature>
<evidence type="ECO:0000256" key="1">
    <source>
        <dbReference type="SAM" id="MobiDB-lite"/>
    </source>
</evidence>
<organism evidence="2 3">
    <name type="scientific">Tilletia horrida</name>
    <dbReference type="NCBI Taxonomy" id="155126"/>
    <lineage>
        <taxon>Eukaryota</taxon>
        <taxon>Fungi</taxon>
        <taxon>Dikarya</taxon>
        <taxon>Basidiomycota</taxon>
        <taxon>Ustilaginomycotina</taxon>
        <taxon>Exobasidiomycetes</taxon>
        <taxon>Tilletiales</taxon>
        <taxon>Tilletiaceae</taxon>
        <taxon>Tilletia</taxon>
    </lineage>
</organism>
<dbReference type="GO" id="GO:0004143">
    <property type="term" value="F:ATP-dependent diacylglycerol kinase activity"/>
    <property type="evidence" value="ECO:0007669"/>
    <property type="project" value="InterPro"/>
</dbReference>
<dbReference type="InterPro" id="IPR037997">
    <property type="entry name" value="Dgk1-like"/>
</dbReference>
<dbReference type="PANTHER" id="PTHR31303">
    <property type="entry name" value="CTP-DEPENDENT DIACYLGLYCEROL KINASE 1"/>
    <property type="match status" value="1"/>
</dbReference>
<dbReference type="Proteomes" id="UP001176517">
    <property type="component" value="Unassembled WGS sequence"/>
</dbReference>
<dbReference type="GO" id="GO:0006654">
    <property type="term" value="P:phosphatidic acid biosynthetic process"/>
    <property type="evidence" value="ECO:0007669"/>
    <property type="project" value="TreeGrafter"/>
</dbReference>
<feature type="compositionally biased region" description="Basic residues" evidence="1">
    <location>
        <begin position="1"/>
        <end position="10"/>
    </location>
</feature>
<keyword evidence="2" id="KW-0418">Kinase</keyword>
<comment type="caution">
    <text evidence="2">The sequence shown here is derived from an EMBL/GenBank/DDBJ whole genome shotgun (WGS) entry which is preliminary data.</text>
</comment>
<feature type="compositionally biased region" description="Low complexity" evidence="1">
    <location>
        <begin position="28"/>
        <end position="55"/>
    </location>
</feature>
<dbReference type="EC" id="2.7.1.174" evidence="2"/>
<dbReference type="AlphaFoldDB" id="A0AAN6JU89"/>
<proteinExistence type="predicted"/>
<feature type="region of interest" description="Disordered" evidence="1">
    <location>
        <begin position="168"/>
        <end position="203"/>
    </location>
</feature>
<reference evidence="2" key="1">
    <citation type="journal article" date="2023" name="PhytoFront">
        <title>Draft Genome Resources of Seven Strains of Tilletia horrida, Causal Agent of Kernel Smut of Rice.</title>
        <authorList>
            <person name="Khanal S."/>
            <person name="Antony Babu S."/>
            <person name="Zhou X.G."/>
        </authorList>
    </citation>
    <scope>NUCLEOTIDE SEQUENCE</scope>
    <source>
        <strain evidence="2">TX6</strain>
    </source>
</reference>
<dbReference type="GO" id="GO:0005789">
    <property type="term" value="C:endoplasmic reticulum membrane"/>
    <property type="evidence" value="ECO:0007669"/>
    <property type="project" value="TreeGrafter"/>
</dbReference>
<accession>A0AAN6JU89</accession>
<keyword evidence="2" id="KW-0808">Transferase</keyword>
<gene>
    <name evidence="2" type="primary">DGK1</name>
    <name evidence="2" type="ORF">OC846_000084</name>
</gene>
<dbReference type="PANTHER" id="PTHR31303:SF1">
    <property type="entry name" value="CTP-DEPENDENT DIACYLGLYCEROL KINASE 1"/>
    <property type="match status" value="1"/>
</dbReference>
<dbReference type="EMBL" id="JAPDMZ010000001">
    <property type="protein sequence ID" value="KAK0558091.1"/>
    <property type="molecule type" value="Genomic_DNA"/>
</dbReference>
<feature type="compositionally biased region" description="Low complexity" evidence="1">
    <location>
        <begin position="66"/>
        <end position="81"/>
    </location>
</feature>
<sequence>MPRKKAHVRSGSKAGPIAPASVVLPQRSSSIQTSVASISPSSSTSSNSLPASASPDQMEASANSGSLTATAEALLAASKTEAPPPPPAASASASAVPAFAPAPTPTPIQPTTATSTALNNGTAAKPRHHSRSSSVQKSVAVLRALSRSPSQDDDHYFHIAGLTPANGTTASANGSAAEKDAHEPSAAGVPARRSSLKPKGRFPSPLITEKPRKVFHSSIGFLVLHLYLSHSDLDAIVRGLSYFLGIVLTADVIRLNSPPFERLYEKVLGFLMRETEKTRCNGVVFYLIGTIVTLRLFPEDIACVGIMTLSWADTAASLFGRIFGSFTPPLPSPPFASRKSLAGFLAAAAAGAGIAALFWGTNIAGAGERVGTGLSWLGRIPPSAVDPGATFGTAAIGTGWQGLGRGFVPRPISGLGKILSDAAGSVSGAAQAAGKEGSAADSGVGSWLWGKASSVASGTASTLASASNLAGSIATPGGKVVPSMPLWLLSVSTGLVAAVAESLELGGLDDNLTLPLLSAAGLTGVLYAWGKVGDWVLNGSGASLVGAIWNR</sequence>
<dbReference type="GO" id="GO:0141035">
    <property type="term" value="F:CTP-dependent diacylglycerol kinase activity"/>
    <property type="evidence" value="ECO:0007669"/>
    <property type="project" value="UniProtKB-EC"/>
</dbReference>
<protein>
    <submittedName>
        <fullName evidence="2">Diacylglycerol kinase</fullName>
        <ecNumber evidence="2">2.7.1.174</ecNumber>
    </submittedName>
</protein>
<keyword evidence="3" id="KW-1185">Reference proteome</keyword>